<dbReference type="OrthoDB" id="1058301at2759"/>
<reference evidence="4" key="2">
    <citation type="journal article" date="2015" name="Gigascience">
        <title>Reconstructing a comprehensive transcriptome assembly of a white-pupal translocated strain of the pest fruit fly Bactrocera cucurbitae.</title>
        <authorList>
            <person name="Sim S.B."/>
            <person name="Calla B."/>
            <person name="Hall B."/>
            <person name="DeRego T."/>
            <person name="Geib S.M."/>
        </authorList>
    </citation>
    <scope>NUCLEOTIDE SEQUENCE</scope>
</reference>
<feature type="domain" description="CBM20" evidence="2">
    <location>
        <begin position="3"/>
        <end position="118"/>
    </location>
</feature>
<dbReference type="CDD" id="cd08572">
    <property type="entry name" value="GDPD_GDE5_like"/>
    <property type="match status" value="1"/>
</dbReference>
<reference evidence="4" key="1">
    <citation type="submission" date="2014-11" db="EMBL/GenBank/DDBJ databases">
        <authorList>
            <person name="Geib S."/>
        </authorList>
    </citation>
    <scope>NUCLEOTIDE SEQUENCE</scope>
</reference>
<gene>
    <name evidence="4" type="primary">T05H10.7_0</name>
    <name evidence="4" type="ORF">g.14885</name>
</gene>
<evidence type="ECO:0000259" key="3">
    <source>
        <dbReference type="PROSITE" id="PS51704"/>
    </source>
</evidence>
<dbReference type="InterPro" id="IPR002044">
    <property type="entry name" value="CBM20"/>
</dbReference>
<dbReference type="InterPro" id="IPR030395">
    <property type="entry name" value="GP_PDE_dom"/>
</dbReference>
<name>A0A0A1WV19_ZEUCU</name>
<dbReference type="InterPro" id="IPR051578">
    <property type="entry name" value="GDPD"/>
</dbReference>
<keyword evidence="1" id="KW-0378">Hydrolase</keyword>
<proteinExistence type="predicted"/>
<evidence type="ECO:0000259" key="2">
    <source>
        <dbReference type="PROSITE" id="PS51166"/>
    </source>
</evidence>
<dbReference type="SUPFAM" id="SSF49452">
    <property type="entry name" value="Starch-binding domain-like"/>
    <property type="match status" value="1"/>
</dbReference>
<dbReference type="PROSITE" id="PS51704">
    <property type="entry name" value="GP_PDE"/>
    <property type="match status" value="1"/>
</dbReference>
<dbReference type="SUPFAM" id="SSF51695">
    <property type="entry name" value="PLC-like phosphodiesterases"/>
    <property type="match status" value="1"/>
</dbReference>
<dbReference type="InterPro" id="IPR013784">
    <property type="entry name" value="Carb-bd-like_fold"/>
</dbReference>
<sequence length="619" mass="70287">MSESSIGQLQLTVEMAGARIAEHELVGVIGNKKTLGSWAVQEAPLLERSPGDYNVWTTTVTVPLNKCIRYRYFIGVLDKKTQVVQLRRWEVGERARELRLTEASVQTSDRFGFITAGRPKLRRAWLNVGNIVLFKLFGDALQCSAKNQLVEAGEVMQLKIEPLDAVNLQSIATSARAQILYTTLQYGYSKLKDQPDFGIEYKAEALIYHIYMLNRKNVGFLLKLFAFNGATDCVRLLAQSYLPPEALEESEGVLDVTLLTPNSAEELAKVVLQYLIINPTPNWQVKLNTTFTQYWPDQWKGVLVGHRGMGRSFVEHNAALTPLENTISSMKRAFEVGADMVEFDVMLTKDLVPIIYHDFYVKISANSSAIPSSSDDLVAVPVICLTYDKLQSLQTYKVVRDNLIECPAPETVDDPDERLFPTLQEFFEKTNTMLGFNIEVKWPQEQYVGGMQCPQHMDKNKYMDVILNVVKRYSWGRICMFSSFDADTCVMLRYKQNVYPVLFLLESEPLQFSDPRTHCVQPGINTAQAFDLNGIATDSRLLQRHENAFAMAERQNKWIILWGNQLADCATIEGFRTKGVYAMICDRLDLLVACNKRSIFATDEELKKLFELQRSCGCR</sequence>
<evidence type="ECO:0000313" key="4">
    <source>
        <dbReference type="EMBL" id="JAD02481.1"/>
    </source>
</evidence>
<dbReference type="PROSITE" id="PS51166">
    <property type="entry name" value="CBM20"/>
    <property type="match status" value="1"/>
</dbReference>
<dbReference type="Pfam" id="PF00686">
    <property type="entry name" value="CBM_20"/>
    <property type="match status" value="1"/>
</dbReference>
<dbReference type="SMART" id="SM01065">
    <property type="entry name" value="CBM_2"/>
    <property type="match status" value="1"/>
</dbReference>
<dbReference type="AlphaFoldDB" id="A0A0A1WV19"/>
<dbReference type="Gene3D" id="3.20.20.190">
    <property type="entry name" value="Phosphatidylinositol (PI) phosphodiesterase"/>
    <property type="match status" value="1"/>
</dbReference>
<evidence type="ECO:0000256" key="1">
    <source>
        <dbReference type="ARBA" id="ARBA00022801"/>
    </source>
</evidence>
<organism evidence="4">
    <name type="scientific">Zeugodacus cucurbitae</name>
    <name type="common">Melon fruit fly</name>
    <name type="synonym">Bactrocera cucurbitae</name>
    <dbReference type="NCBI Taxonomy" id="28588"/>
    <lineage>
        <taxon>Eukaryota</taxon>
        <taxon>Metazoa</taxon>
        <taxon>Ecdysozoa</taxon>
        <taxon>Arthropoda</taxon>
        <taxon>Hexapoda</taxon>
        <taxon>Insecta</taxon>
        <taxon>Pterygota</taxon>
        <taxon>Neoptera</taxon>
        <taxon>Endopterygota</taxon>
        <taxon>Diptera</taxon>
        <taxon>Brachycera</taxon>
        <taxon>Muscomorpha</taxon>
        <taxon>Tephritoidea</taxon>
        <taxon>Tephritidae</taxon>
        <taxon>Zeugodacus</taxon>
        <taxon>Zeugodacus</taxon>
    </lineage>
</organism>
<protein>
    <submittedName>
        <fullName evidence="4">Putative glycerophosphocholine phosphodiesterase GPCPD1 homolog T05H10.7</fullName>
    </submittedName>
</protein>
<dbReference type="GO" id="GO:0047389">
    <property type="term" value="F:glycerophosphocholine phosphodiesterase activity"/>
    <property type="evidence" value="ECO:0007669"/>
    <property type="project" value="TreeGrafter"/>
</dbReference>
<dbReference type="Pfam" id="PF03009">
    <property type="entry name" value="GDPD"/>
    <property type="match status" value="1"/>
</dbReference>
<dbReference type="Gene3D" id="2.60.40.10">
    <property type="entry name" value="Immunoglobulins"/>
    <property type="match status" value="1"/>
</dbReference>
<dbReference type="PANTHER" id="PTHR22958">
    <property type="entry name" value="GLYCEROPHOSPHORYL DIESTER PHOSPHODIESTERASE"/>
    <property type="match status" value="1"/>
</dbReference>
<accession>A0A0A1WV19</accession>
<dbReference type="GO" id="GO:0046475">
    <property type="term" value="P:glycerophospholipid catabolic process"/>
    <property type="evidence" value="ECO:0007669"/>
    <property type="project" value="TreeGrafter"/>
</dbReference>
<dbReference type="PANTHER" id="PTHR22958:SF1">
    <property type="entry name" value="GLYCEROPHOSPHOCHOLINE PHOSPHODIESTERASE GPCPD1"/>
    <property type="match status" value="1"/>
</dbReference>
<dbReference type="GO" id="GO:2001070">
    <property type="term" value="F:starch binding"/>
    <property type="evidence" value="ECO:0007669"/>
    <property type="project" value="InterPro"/>
</dbReference>
<dbReference type="InterPro" id="IPR013783">
    <property type="entry name" value="Ig-like_fold"/>
</dbReference>
<feature type="domain" description="GP-PDE" evidence="3">
    <location>
        <begin position="311"/>
        <end position="595"/>
    </location>
</feature>
<dbReference type="EMBL" id="GBXI01011811">
    <property type="protein sequence ID" value="JAD02481.1"/>
    <property type="molecule type" value="Transcribed_RNA"/>
</dbReference>
<dbReference type="InterPro" id="IPR017946">
    <property type="entry name" value="PLC-like_Pdiesterase_TIM-brl"/>
</dbReference>